<evidence type="ECO:0000256" key="1">
    <source>
        <dbReference type="ARBA" id="ARBA00022737"/>
    </source>
</evidence>
<sequence length="858" mass="97010">MSPSNEIQTNPEESLTPVVQPTTLDTTTITTTTNNNSDTATHSLNKSSEEVDHHNNVDNSTERVALKQSTPETTPTLNSATINNGNDKEQPMECMCSGIWDLFCKKTMMEEVGPGSRGQDNSYARRGECCKCSGICNLFCKKPTTAADQGQSTRGRDNSYAKRVGKLKKNLDEIERYLVILENFSESDNGKALRTHLKTLKGIVDSETNKEPTDSNGTKTPVWIPKISKEIMKFKQQISSTDKLKEKLSLSADLHSSTGSKGGSGVQELGNVHQSASFSSSSFYNEIADLFKGLDKREKFFLSCFTVFPENAVVKRRIFVYWGLGEGMLYAPCTEEKNRGEASSDASVTEDKNNNTPEEIVDRILEEFQEKGLIEAFTKKRKRREHVKSYKMHPLVRSAVIQISKQLEAKDKFFDYDNKGNVLPQRDWASPFDLTKQKWEVVENVLLPHCGRMCMLKAEEHEQYLERKPSEPTKEMPEPTKISDADLEKVVTLFNVNEPFPDLELAWLTKLKDKNNVGQLNKEPRAVDWLSKMKNAKVVCLGSWPGSAKPHIEVESIEFLKGLTNSKDLRFLSLQGVSRIKELPDSIGKHSSLVILDLKECHNLEMLPEEITKLKELRYLDLSDCYLLARMPKGLGSLSELVVLKGFVISNQQRKNSGTLSDLKGLRKLRKLTINASSEIFPTPVDLCALHELGEEGVLRKLTIAWGAELADQEGNGAKREDQNGREGSCWKRLIPCTKQQKSKTRNDQQAEKLPKNLEKLDLQCFPMSRAEWLSPNSLPHLKKLYIRGGNLATLEDLDKINWSEVKTLRLKYLRDLKMTWIKMQESFPKLKYLEKVKCPGITLCPCDEHGVWMTDES</sequence>
<dbReference type="PANTHER" id="PTHR47186">
    <property type="entry name" value="LEUCINE-RICH REPEAT-CONTAINING PROTEIN 57"/>
    <property type="match status" value="1"/>
</dbReference>
<dbReference type="AlphaFoldDB" id="A0AAW2BHK8"/>
<name>A0AAW2BHK8_9ROSI</name>
<keyword evidence="5" id="KW-1185">Reference proteome</keyword>
<dbReference type="Pfam" id="PF23598">
    <property type="entry name" value="LRR_14"/>
    <property type="match status" value="1"/>
</dbReference>
<comment type="caution">
    <text evidence="4">The sequence shown here is derived from an EMBL/GenBank/DDBJ whole genome shotgun (WGS) entry which is preliminary data.</text>
</comment>
<organism evidence="4 5">
    <name type="scientific">Lithocarpus litseifolius</name>
    <dbReference type="NCBI Taxonomy" id="425828"/>
    <lineage>
        <taxon>Eukaryota</taxon>
        <taxon>Viridiplantae</taxon>
        <taxon>Streptophyta</taxon>
        <taxon>Embryophyta</taxon>
        <taxon>Tracheophyta</taxon>
        <taxon>Spermatophyta</taxon>
        <taxon>Magnoliopsida</taxon>
        <taxon>eudicotyledons</taxon>
        <taxon>Gunneridae</taxon>
        <taxon>Pentapetalae</taxon>
        <taxon>rosids</taxon>
        <taxon>fabids</taxon>
        <taxon>Fagales</taxon>
        <taxon>Fagaceae</taxon>
        <taxon>Lithocarpus</taxon>
    </lineage>
</organism>
<dbReference type="InterPro" id="IPR032675">
    <property type="entry name" value="LRR_dom_sf"/>
</dbReference>
<accession>A0AAW2BHK8</accession>
<protein>
    <recommendedName>
        <fullName evidence="3">Disease resistance R13L4/SHOC-2-like LRR domain-containing protein</fullName>
    </recommendedName>
</protein>
<feature type="compositionally biased region" description="Basic and acidic residues" evidence="2">
    <location>
        <begin position="47"/>
        <end position="65"/>
    </location>
</feature>
<feature type="compositionally biased region" description="Polar residues" evidence="2">
    <location>
        <begin position="67"/>
        <end position="85"/>
    </location>
</feature>
<feature type="compositionally biased region" description="Low complexity" evidence="2">
    <location>
        <begin position="22"/>
        <end position="41"/>
    </location>
</feature>
<evidence type="ECO:0000256" key="2">
    <source>
        <dbReference type="SAM" id="MobiDB-lite"/>
    </source>
</evidence>
<dbReference type="Gene3D" id="3.80.10.10">
    <property type="entry name" value="Ribonuclease Inhibitor"/>
    <property type="match status" value="2"/>
</dbReference>
<feature type="compositionally biased region" description="Polar residues" evidence="2">
    <location>
        <begin position="1"/>
        <end position="21"/>
    </location>
</feature>
<dbReference type="PANTHER" id="PTHR47186:SF54">
    <property type="entry name" value="DISEASE RESISTANCE RPP13-LIKE PROTEIN 4"/>
    <property type="match status" value="1"/>
</dbReference>
<keyword evidence="1" id="KW-0677">Repeat</keyword>
<dbReference type="Proteomes" id="UP001459277">
    <property type="component" value="Unassembled WGS sequence"/>
</dbReference>
<dbReference type="SUPFAM" id="SSF52047">
    <property type="entry name" value="RNI-like"/>
    <property type="match status" value="1"/>
</dbReference>
<evidence type="ECO:0000313" key="5">
    <source>
        <dbReference type="Proteomes" id="UP001459277"/>
    </source>
</evidence>
<evidence type="ECO:0000313" key="4">
    <source>
        <dbReference type="EMBL" id="KAK9984746.1"/>
    </source>
</evidence>
<feature type="domain" description="Disease resistance R13L4/SHOC-2-like LRR" evidence="3">
    <location>
        <begin position="560"/>
        <end position="835"/>
    </location>
</feature>
<reference evidence="4 5" key="1">
    <citation type="submission" date="2024-01" db="EMBL/GenBank/DDBJ databases">
        <title>A telomere-to-telomere, gap-free genome of sweet tea (Lithocarpus litseifolius).</title>
        <authorList>
            <person name="Zhou J."/>
        </authorList>
    </citation>
    <scope>NUCLEOTIDE SEQUENCE [LARGE SCALE GENOMIC DNA]</scope>
    <source>
        <strain evidence="4">Zhou-2022a</strain>
        <tissue evidence="4">Leaf</tissue>
    </source>
</reference>
<dbReference type="InterPro" id="IPR055414">
    <property type="entry name" value="LRR_R13L4/SHOC2-like"/>
</dbReference>
<dbReference type="EMBL" id="JAZDWU010000012">
    <property type="protein sequence ID" value="KAK9984746.1"/>
    <property type="molecule type" value="Genomic_DNA"/>
</dbReference>
<evidence type="ECO:0000259" key="3">
    <source>
        <dbReference type="Pfam" id="PF23598"/>
    </source>
</evidence>
<proteinExistence type="predicted"/>
<gene>
    <name evidence="4" type="ORF">SO802_034271</name>
</gene>
<feature type="region of interest" description="Disordered" evidence="2">
    <location>
        <begin position="1"/>
        <end position="88"/>
    </location>
</feature>